<gene>
    <name evidence="2" type="ORF">DVS28_a3263</name>
</gene>
<evidence type="ECO:0000313" key="2">
    <source>
        <dbReference type="EMBL" id="AXV07938.1"/>
    </source>
</evidence>
<dbReference type="InterPro" id="IPR041490">
    <property type="entry name" value="KstR2_TetR_C"/>
</dbReference>
<dbReference type="KEGG" id="euz:DVS28_a3263"/>
<dbReference type="InterPro" id="IPR036271">
    <property type="entry name" value="Tet_transcr_reg_TetR-rel_C_sf"/>
</dbReference>
<proteinExistence type="predicted"/>
<keyword evidence="3" id="KW-1185">Reference proteome</keyword>
<sequence>MYFPSKAHLEATLIERYVLGAVDRAEQAMADGPSWIGRFEAVVEAMVAHALDHRPVLELQVLHTPTAGTRETIAAGTDRMVSLLTQILTGGTETGEFEVDDPFMTAALVYHGVDGVLRSSVTFERELDPDRLVAALHHNVRQMLVHEIRLD</sequence>
<feature type="domain" description="HTH-type transcriptional repressor KstR2 C-terminal" evidence="1">
    <location>
        <begin position="35"/>
        <end position="114"/>
    </location>
</feature>
<name>A0A346Y0E1_9ACTN</name>
<dbReference type="SUPFAM" id="SSF48498">
    <property type="entry name" value="Tetracyclin repressor-like, C-terminal domain"/>
    <property type="match status" value="1"/>
</dbReference>
<protein>
    <recommendedName>
        <fullName evidence="1">HTH-type transcriptional repressor KstR2 C-terminal domain-containing protein</fullName>
    </recommendedName>
</protein>
<dbReference type="AlphaFoldDB" id="A0A346Y0E1"/>
<dbReference type="Gene3D" id="1.10.357.10">
    <property type="entry name" value="Tetracycline Repressor, domain 2"/>
    <property type="match status" value="1"/>
</dbReference>
<organism evidence="2 3">
    <name type="scientific">Euzebya pacifica</name>
    <dbReference type="NCBI Taxonomy" id="1608957"/>
    <lineage>
        <taxon>Bacteria</taxon>
        <taxon>Bacillati</taxon>
        <taxon>Actinomycetota</taxon>
        <taxon>Nitriliruptoria</taxon>
        <taxon>Euzebyales</taxon>
    </lineage>
</organism>
<reference evidence="2 3" key="1">
    <citation type="submission" date="2018-09" db="EMBL/GenBank/DDBJ databases">
        <title>Complete genome sequence of Euzebya sp. DY32-46 isolated from seawater of Pacific Ocean.</title>
        <authorList>
            <person name="Xu L."/>
            <person name="Wu Y.-H."/>
            <person name="Xu X.-W."/>
        </authorList>
    </citation>
    <scope>NUCLEOTIDE SEQUENCE [LARGE SCALE GENOMIC DNA]</scope>
    <source>
        <strain evidence="2 3">DY32-46</strain>
    </source>
</reference>
<evidence type="ECO:0000259" key="1">
    <source>
        <dbReference type="Pfam" id="PF17932"/>
    </source>
</evidence>
<dbReference type="Pfam" id="PF17932">
    <property type="entry name" value="TetR_C_24"/>
    <property type="match status" value="1"/>
</dbReference>
<accession>A0A346Y0E1</accession>
<evidence type="ECO:0000313" key="3">
    <source>
        <dbReference type="Proteomes" id="UP000264006"/>
    </source>
</evidence>
<dbReference type="EMBL" id="CP031165">
    <property type="protein sequence ID" value="AXV07938.1"/>
    <property type="molecule type" value="Genomic_DNA"/>
</dbReference>
<dbReference type="Proteomes" id="UP000264006">
    <property type="component" value="Chromosome"/>
</dbReference>